<comment type="pathway">
    <text evidence="7">Membrane lipid metabolism; glycerophospholipid metabolism.</text>
</comment>
<accession>A0ABV1SGM6</accession>
<feature type="binding site" evidence="7">
    <location>
        <position position="247"/>
    </location>
    <ligand>
        <name>sn-glycerol 3-phosphate</name>
        <dbReference type="ChEBI" id="CHEBI:57597"/>
    </ligand>
</feature>
<feature type="binding site" evidence="7">
    <location>
        <position position="101"/>
    </location>
    <ligand>
        <name>NADPH</name>
        <dbReference type="ChEBI" id="CHEBI:57783"/>
    </ligand>
</feature>
<dbReference type="Pfam" id="PF07479">
    <property type="entry name" value="NAD_Gly3P_dh_C"/>
    <property type="match status" value="1"/>
</dbReference>
<feature type="domain" description="Glycerol-3-phosphate dehydrogenase NAD-dependent N-terminal" evidence="10">
    <location>
        <begin position="2"/>
        <end position="152"/>
    </location>
</feature>
<dbReference type="InterPro" id="IPR011128">
    <property type="entry name" value="G3P_DH_NAD-dep_N"/>
</dbReference>
<dbReference type="PIRSF" id="PIRSF000114">
    <property type="entry name" value="Glycerol-3-P_dh"/>
    <property type="match status" value="1"/>
</dbReference>
<keyword evidence="4 7" id="KW-0443">Lipid metabolism</keyword>
<keyword evidence="3 7" id="KW-0560">Oxidoreductase</keyword>
<keyword evidence="13" id="KW-1185">Reference proteome</keyword>
<comment type="function">
    <text evidence="7">Catalyzes the reduction of the glycolytic intermediate dihydroxyacetone phosphate (DHAP) to sn-glycerol 3-phosphate (G3P), the key precursor for phospholipid synthesis.</text>
</comment>
<evidence type="ECO:0000256" key="4">
    <source>
        <dbReference type="ARBA" id="ARBA00023098"/>
    </source>
</evidence>
<feature type="binding site" evidence="7">
    <location>
        <position position="246"/>
    </location>
    <ligand>
        <name>NADPH</name>
        <dbReference type="ChEBI" id="CHEBI:57783"/>
    </ligand>
</feature>
<feature type="binding site" evidence="7">
    <location>
        <position position="267"/>
    </location>
    <ligand>
        <name>NADPH</name>
        <dbReference type="ChEBI" id="CHEBI:57783"/>
    </ligand>
</feature>
<reference evidence="12 13" key="1">
    <citation type="submission" date="2024-06" db="EMBL/GenBank/DDBJ databases">
        <title>Thioclava kandeliae sp. nov. from a rhizosphere soil sample of Kandelia candel in a mangrove.</title>
        <authorList>
            <person name="Mu T."/>
        </authorList>
    </citation>
    <scope>NUCLEOTIDE SEQUENCE [LARGE SCALE GENOMIC DNA]</scope>
    <source>
        <strain evidence="12 13">CPCC 100088</strain>
    </source>
</reference>
<keyword evidence="5 7" id="KW-0594">Phospholipid biosynthesis</keyword>
<dbReference type="Pfam" id="PF01210">
    <property type="entry name" value="NAD_Gly3P_dh_N"/>
    <property type="match status" value="1"/>
</dbReference>
<dbReference type="NCBIfam" id="NF000942">
    <property type="entry name" value="PRK00094.1-4"/>
    <property type="match status" value="1"/>
</dbReference>
<dbReference type="InterPro" id="IPR006168">
    <property type="entry name" value="G3P_DH_NAD-dep"/>
</dbReference>
<feature type="binding site" evidence="7">
    <location>
        <position position="182"/>
    </location>
    <ligand>
        <name>sn-glycerol 3-phosphate</name>
        <dbReference type="ChEBI" id="CHEBI:57597"/>
    </ligand>
</feature>
<keyword evidence="7" id="KW-0963">Cytoplasm</keyword>
<dbReference type="SUPFAM" id="SSF48179">
    <property type="entry name" value="6-phosphogluconate dehydrogenase C-terminal domain-like"/>
    <property type="match status" value="1"/>
</dbReference>
<sequence length="317" mass="32605">MISVLGSGAFGTALAISLSQNGPVTLWSRDAEQAQLLQTTRENSKRLKGLTLPEAITVTADLETACAAQTILLALPMQQTGAFLALHAQRLKGKTLVSCSKGIDLSTGLGPTALIRSTVPEARAAILTGPSFAADIGRGLPTALTLACEDGAEALQEQLSTPTLRLYRSSDTTGAELGGALKNVIAIGAGVVMGAGMGDSTRAALMTRGFAEMTRLAVTRGARAETLSGLAGFGDLALTCTSSQSRNFRHGFALGAGETIDPNVTVEGVATAHAVARMAEKGGIEMPIAVMIAALCDNRMTVAQATLALLSRPLKEE</sequence>
<keyword evidence="6 7" id="KW-1208">Phospholipid metabolism</keyword>
<proteinExistence type="inferred from homology"/>
<feature type="binding site" evidence="7">
    <location>
        <position position="131"/>
    </location>
    <ligand>
        <name>sn-glycerol 3-phosphate</name>
        <dbReference type="ChEBI" id="CHEBI:57597"/>
    </ligand>
</feature>
<feature type="binding site" evidence="7">
    <location>
        <position position="29"/>
    </location>
    <ligand>
        <name>NADPH</name>
        <dbReference type="ChEBI" id="CHEBI:57783"/>
    </ligand>
</feature>
<comment type="catalytic activity">
    <reaction evidence="7">
        <text>sn-glycerol 3-phosphate + NAD(+) = dihydroxyacetone phosphate + NADH + H(+)</text>
        <dbReference type="Rhea" id="RHEA:11092"/>
        <dbReference type="ChEBI" id="CHEBI:15378"/>
        <dbReference type="ChEBI" id="CHEBI:57540"/>
        <dbReference type="ChEBI" id="CHEBI:57597"/>
        <dbReference type="ChEBI" id="CHEBI:57642"/>
        <dbReference type="ChEBI" id="CHEBI:57945"/>
        <dbReference type="EC" id="1.1.1.94"/>
    </reaction>
</comment>
<protein>
    <recommendedName>
        <fullName evidence="7">Glycerol-3-phosphate dehydrogenase [NAD(P)+]</fullName>
        <ecNumber evidence="7">1.1.1.94</ecNumber>
    </recommendedName>
    <alternativeName>
        <fullName evidence="7">NAD(P)(+)-dependent glycerol-3-phosphate dehydrogenase</fullName>
    </alternativeName>
    <alternativeName>
        <fullName evidence="7">NAD(P)H-dependent dihydroxyacetone-phosphate reductase</fullName>
    </alternativeName>
</protein>
<dbReference type="RefSeq" id="WP_350936711.1">
    <property type="nucleotide sequence ID" value="NZ_JAYWLC010000006.1"/>
</dbReference>
<dbReference type="InterPro" id="IPR036291">
    <property type="entry name" value="NAD(P)-bd_dom_sf"/>
</dbReference>
<dbReference type="HAMAP" id="MF_00394">
    <property type="entry name" value="NAD_Glyc3P_dehydrog"/>
    <property type="match status" value="1"/>
</dbReference>
<feature type="binding site" evidence="7">
    <location>
        <position position="246"/>
    </location>
    <ligand>
        <name>sn-glycerol 3-phosphate</name>
        <dbReference type="ChEBI" id="CHEBI:57597"/>
    </ligand>
</feature>
<dbReference type="EMBL" id="JAYWLC010000006">
    <property type="protein sequence ID" value="MER5172057.1"/>
    <property type="molecule type" value="Genomic_DNA"/>
</dbReference>
<keyword evidence="7" id="KW-0521">NADP</keyword>
<dbReference type="PRINTS" id="PR00077">
    <property type="entry name" value="GPDHDRGNASE"/>
</dbReference>
<evidence type="ECO:0000256" key="5">
    <source>
        <dbReference type="ARBA" id="ARBA00023209"/>
    </source>
</evidence>
<organism evidence="12 13">
    <name type="scientific">Thioclava kandeliae</name>
    <dbReference type="NCBI Taxonomy" id="3070818"/>
    <lineage>
        <taxon>Bacteria</taxon>
        <taxon>Pseudomonadati</taxon>
        <taxon>Pseudomonadota</taxon>
        <taxon>Alphaproteobacteria</taxon>
        <taxon>Rhodobacterales</taxon>
        <taxon>Paracoccaceae</taxon>
        <taxon>Thioclava</taxon>
    </lineage>
</organism>
<feature type="binding site" evidence="7">
    <location>
        <position position="133"/>
    </location>
    <ligand>
        <name>NADPH</name>
        <dbReference type="ChEBI" id="CHEBI:57783"/>
    </ligand>
</feature>
<evidence type="ECO:0000259" key="11">
    <source>
        <dbReference type="Pfam" id="PF07479"/>
    </source>
</evidence>
<evidence type="ECO:0000256" key="1">
    <source>
        <dbReference type="ARBA" id="ARBA00011009"/>
    </source>
</evidence>
<evidence type="ECO:0000256" key="3">
    <source>
        <dbReference type="ARBA" id="ARBA00023002"/>
    </source>
</evidence>
<keyword evidence="2 7" id="KW-0444">Lipid biosynthesis</keyword>
<keyword evidence="7" id="KW-0547">Nucleotide-binding</keyword>
<evidence type="ECO:0000256" key="7">
    <source>
        <dbReference type="HAMAP-Rule" id="MF_00394"/>
    </source>
</evidence>
<evidence type="ECO:0000259" key="10">
    <source>
        <dbReference type="Pfam" id="PF01210"/>
    </source>
</evidence>
<comment type="catalytic activity">
    <reaction evidence="7 9">
        <text>sn-glycerol 3-phosphate + NADP(+) = dihydroxyacetone phosphate + NADPH + H(+)</text>
        <dbReference type="Rhea" id="RHEA:11096"/>
        <dbReference type="ChEBI" id="CHEBI:15378"/>
        <dbReference type="ChEBI" id="CHEBI:57597"/>
        <dbReference type="ChEBI" id="CHEBI:57642"/>
        <dbReference type="ChEBI" id="CHEBI:57783"/>
        <dbReference type="ChEBI" id="CHEBI:58349"/>
        <dbReference type="EC" id="1.1.1.94"/>
    </reaction>
</comment>
<dbReference type="Gene3D" id="1.10.1040.10">
    <property type="entry name" value="N-(1-d-carboxylethyl)-l-norvaline Dehydrogenase, domain 2"/>
    <property type="match status" value="1"/>
</dbReference>
<comment type="caution">
    <text evidence="12">The sequence shown here is derived from an EMBL/GenBank/DDBJ whole genome shotgun (WGS) entry which is preliminary data.</text>
</comment>
<dbReference type="EC" id="1.1.1.94" evidence="7"/>
<feature type="binding site" evidence="7">
    <location>
        <position position="245"/>
    </location>
    <ligand>
        <name>sn-glycerol 3-phosphate</name>
        <dbReference type="ChEBI" id="CHEBI:57597"/>
    </ligand>
</feature>
<comment type="subcellular location">
    <subcellularLocation>
        <location evidence="7">Cytoplasm</location>
    </subcellularLocation>
</comment>
<feature type="binding site" evidence="7">
    <location>
        <position position="235"/>
    </location>
    <ligand>
        <name>sn-glycerol 3-phosphate</name>
        <dbReference type="ChEBI" id="CHEBI:57597"/>
    </ligand>
</feature>
<evidence type="ECO:0000313" key="12">
    <source>
        <dbReference type="EMBL" id="MER5172057.1"/>
    </source>
</evidence>
<dbReference type="InterPro" id="IPR008927">
    <property type="entry name" value="6-PGluconate_DH-like_C_sf"/>
</dbReference>
<evidence type="ECO:0000256" key="6">
    <source>
        <dbReference type="ARBA" id="ARBA00023264"/>
    </source>
</evidence>
<dbReference type="NCBIfam" id="NF000940">
    <property type="entry name" value="PRK00094.1-2"/>
    <property type="match status" value="1"/>
</dbReference>
<comment type="similarity">
    <text evidence="1 7 8">Belongs to the NAD-dependent glycerol-3-phosphate dehydrogenase family.</text>
</comment>
<gene>
    <name evidence="7" type="primary">gpsA</name>
    <name evidence="12" type="ORF">VSX56_09745</name>
</gene>
<feature type="domain" description="Glycerol-3-phosphate dehydrogenase NAD-dependent C-terminal" evidence="11">
    <location>
        <begin position="171"/>
        <end position="305"/>
    </location>
</feature>
<feature type="binding site" evidence="7">
    <location>
        <position position="101"/>
    </location>
    <ligand>
        <name>sn-glycerol 3-phosphate</name>
        <dbReference type="ChEBI" id="CHEBI:57597"/>
    </ligand>
</feature>
<dbReference type="GO" id="GO:0047952">
    <property type="term" value="F:glycerol-3-phosphate dehydrogenase [NAD(P)+] activity"/>
    <property type="evidence" value="ECO:0007669"/>
    <property type="project" value="UniProtKB-EC"/>
</dbReference>
<evidence type="ECO:0000256" key="2">
    <source>
        <dbReference type="ARBA" id="ARBA00022516"/>
    </source>
</evidence>
<comment type="caution">
    <text evidence="7">Lacks conserved residue(s) required for the propagation of feature annotation.</text>
</comment>
<feature type="active site" description="Proton acceptor" evidence="7">
    <location>
        <position position="182"/>
    </location>
</feature>
<dbReference type="Proteomes" id="UP001438953">
    <property type="component" value="Unassembled WGS sequence"/>
</dbReference>
<feature type="binding site" evidence="7">
    <location>
        <position position="129"/>
    </location>
    <ligand>
        <name>sn-glycerol 3-phosphate</name>
        <dbReference type="ChEBI" id="CHEBI:57597"/>
    </ligand>
</feature>
<evidence type="ECO:0000256" key="8">
    <source>
        <dbReference type="RuleBase" id="RU000437"/>
    </source>
</evidence>
<dbReference type="PROSITE" id="PS00957">
    <property type="entry name" value="NAD_G3PDH"/>
    <property type="match status" value="1"/>
</dbReference>
<dbReference type="InterPro" id="IPR006109">
    <property type="entry name" value="G3P_DH_NAD-dep_C"/>
</dbReference>
<dbReference type="SUPFAM" id="SSF51735">
    <property type="entry name" value="NAD(P)-binding Rossmann-fold domains"/>
    <property type="match status" value="1"/>
</dbReference>
<dbReference type="InterPro" id="IPR013328">
    <property type="entry name" value="6PGD_dom2"/>
</dbReference>
<keyword evidence="7 8" id="KW-0520">NAD</keyword>
<name>A0ABV1SGM6_9RHOB</name>
<dbReference type="Gene3D" id="3.40.50.720">
    <property type="entry name" value="NAD(P)-binding Rossmann-like Domain"/>
    <property type="match status" value="1"/>
</dbReference>
<evidence type="ECO:0000313" key="13">
    <source>
        <dbReference type="Proteomes" id="UP001438953"/>
    </source>
</evidence>
<dbReference type="PANTHER" id="PTHR11728:SF1">
    <property type="entry name" value="GLYCEROL-3-PHOSPHATE DEHYDROGENASE [NAD(+)] 2, CHLOROPLASTIC"/>
    <property type="match status" value="1"/>
</dbReference>
<dbReference type="PANTHER" id="PTHR11728">
    <property type="entry name" value="GLYCEROL-3-PHOSPHATE DEHYDROGENASE"/>
    <property type="match status" value="1"/>
</dbReference>
<evidence type="ECO:0000256" key="9">
    <source>
        <dbReference type="RuleBase" id="RU000439"/>
    </source>
</evidence>
<feature type="binding site" evidence="7">
    <location>
        <position position="10"/>
    </location>
    <ligand>
        <name>NADPH</name>
        <dbReference type="ChEBI" id="CHEBI:57783"/>
    </ligand>
</feature>